<organism evidence="17">
    <name type="scientific">Fibrocapsa japonica</name>
    <dbReference type="NCBI Taxonomy" id="94617"/>
    <lineage>
        <taxon>Eukaryota</taxon>
        <taxon>Sar</taxon>
        <taxon>Stramenopiles</taxon>
        <taxon>Ochrophyta</taxon>
        <taxon>Raphidophyceae</taxon>
        <taxon>Chattonellales</taxon>
        <taxon>Chattonellaceae</taxon>
        <taxon>Fibrocapsa</taxon>
    </lineage>
</organism>
<dbReference type="GO" id="GO:0005789">
    <property type="term" value="C:endoplasmic reticulum membrane"/>
    <property type="evidence" value="ECO:0007669"/>
    <property type="project" value="UniProtKB-SubCell"/>
</dbReference>
<keyword evidence="10 16" id="KW-1133">Transmembrane helix</keyword>
<keyword evidence="13" id="KW-0594">Phospholipid biosynthesis</keyword>
<dbReference type="PANTHER" id="PTHR15458:SF5">
    <property type="entry name" value="PHOSPHATIDYLETHANOLAMINE N-METHYLTRANSFERASE"/>
    <property type="match status" value="1"/>
</dbReference>
<evidence type="ECO:0000256" key="10">
    <source>
        <dbReference type="ARBA" id="ARBA00022989"/>
    </source>
</evidence>
<dbReference type="Gene3D" id="1.20.120.1630">
    <property type="match status" value="1"/>
</dbReference>
<feature type="transmembrane region" description="Helical" evidence="16">
    <location>
        <begin position="169"/>
        <end position="190"/>
    </location>
</feature>
<keyword evidence="6" id="KW-0808">Transferase</keyword>
<evidence type="ECO:0000256" key="15">
    <source>
        <dbReference type="ARBA" id="ARBA00034137"/>
    </source>
</evidence>
<evidence type="ECO:0000256" key="8">
    <source>
        <dbReference type="ARBA" id="ARBA00022692"/>
    </source>
</evidence>
<evidence type="ECO:0000256" key="13">
    <source>
        <dbReference type="ARBA" id="ARBA00023209"/>
    </source>
</evidence>
<dbReference type="InterPro" id="IPR007318">
    <property type="entry name" value="Phopholipid_MeTrfase"/>
</dbReference>
<feature type="transmembrane region" description="Helical" evidence="16">
    <location>
        <begin position="94"/>
        <end position="115"/>
    </location>
</feature>
<dbReference type="GO" id="GO:0006656">
    <property type="term" value="P:phosphatidylcholine biosynthetic process"/>
    <property type="evidence" value="ECO:0007669"/>
    <property type="project" value="UniProtKB-UniPathway"/>
</dbReference>
<evidence type="ECO:0000256" key="6">
    <source>
        <dbReference type="ARBA" id="ARBA00022679"/>
    </source>
</evidence>
<dbReference type="GO" id="GO:0032259">
    <property type="term" value="P:methylation"/>
    <property type="evidence" value="ECO:0007669"/>
    <property type="project" value="UniProtKB-KW"/>
</dbReference>
<keyword evidence="5" id="KW-0489">Methyltransferase</keyword>
<proteinExistence type="predicted"/>
<sequence length="194" mass="21936">MPTVSIDWLDWSWNDCLMNQGWLICAAALSVPHILYAFVWLFTSDFVSICKQLKVVPCDFMAKAGVSIKLWQYAWISYWHITNGPMFTLTNQTYLRLAIGLTLVAIGQILNIAVYKTLGKDGVYYGAKLGRPVPWVNGFPFNTVRDPQYTGCILTIWGGFILVATQSHVVAGLIPMGIIWTFYYIASIIIENHF</sequence>
<evidence type="ECO:0000256" key="2">
    <source>
        <dbReference type="ARBA" id="ARBA00004969"/>
    </source>
</evidence>
<keyword evidence="4" id="KW-0444">Lipid biosynthesis</keyword>
<dbReference type="InterPro" id="IPR024960">
    <property type="entry name" value="PEMT/MFAP"/>
</dbReference>
<evidence type="ECO:0000256" key="11">
    <source>
        <dbReference type="ARBA" id="ARBA00023098"/>
    </source>
</evidence>
<evidence type="ECO:0000256" key="7">
    <source>
        <dbReference type="ARBA" id="ARBA00022691"/>
    </source>
</evidence>
<dbReference type="PANTHER" id="PTHR15458">
    <property type="entry name" value="PHOSPHATIDYLETHANOLAMINE N-METHYLTRANSFERASE"/>
    <property type="match status" value="1"/>
</dbReference>
<keyword evidence="8 16" id="KW-0812">Transmembrane</keyword>
<evidence type="ECO:0000256" key="14">
    <source>
        <dbReference type="ARBA" id="ARBA00023264"/>
    </source>
</evidence>
<dbReference type="EMBL" id="HBHR01004080">
    <property type="protein sequence ID" value="CAD9859389.1"/>
    <property type="molecule type" value="Transcribed_RNA"/>
</dbReference>
<evidence type="ECO:0000256" key="9">
    <source>
        <dbReference type="ARBA" id="ARBA00022824"/>
    </source>
</evidence>
<feature type="transmembrane region" description="Helical" evidence="16">
    <location>
        <begin position="20"/>
        <end position="42"/>
    </location>
</feature>
<evidence type="ECO:0000256" key="16">
    <source>
        <dbReference type="SAM" id="Phobius"/>
    </source>
</evidence>
<name>A0A7S2XYN2_9STRA</name>
<dbReference type="Pfam" id="PF04191">
    <property type="entry name" value="PEMT"/>
    <property type="match status" value="1"/>
</dbReference>
<reference evidence="17" key="1">
    <citation type="submission" date="2021-01" db="EMBL/GenBank/DDBJ databases">
        <authorList>
            <person name="Corre E."/>
            <person name="Pelletier E."/>
            <person name="Niang G."/>
            <person name="Scheremetjew M."/>
            <person name="Finn R."/>
            <person name="Kale V."/>
            <person name="Holt S."/>
            <person name="Cochrane G."/>
            <person name="Meng A."/>
            <person name="Brown T."/>
            <person name="Cohen L."/>
        </authorList>
    </citation>
    <scope>NUCLEOTIDE SEQUENCE</scope>
    <source>
        <strain evidence="17">CCMP1661</strain>
    </source>
</reference>
<keyword evidence="12 16" id="KW-0472">Membrane</keyword>
<evidence type="ECO:0000256" key="5">
    <source>
        <dbReference type="ARBA" id="ARBA00022603"/>
    </source>
</evidence>
<dbReference type="EC" id="2.1.1.71" evidence="15"/>
<keyword evidence="7" id="KW-0949">S-adenosyl-L-methionine</keyword>
<dbReference type="AlphaFoldDB" id="A0A7S2XYN2"/>
<evidence type="ECO:0000256" key="1">
    <source>
        <dbReference type="ARBA" id="ARBA00004477"/>
    </source>
</evidence>
<gene>
    <name evidence="17" type="ORF">FJAP1339_LOCUS1908</name>
</gene>
<evidence type="ECO:0000256" key="3">
    <source>
        <dbReference type="ARBA" id="ARBA00005189"/>
    </source>
</evidence>
<dbReference type="UniPathway" id="UPA00753"/>
<protein>
    <recommendedName>
        <fullName evidence="15">phosphatidyl-N-methylethanolamine N-methyltransferase</fullName>
        <ecNumber evidence="15">2.1.1.71</ecNumber>
    </recommendedName>
</protein>
<evidence type="ECO:0000313" key="17">
    <source>
        <dbReference type="EMBL" id="CAD9859389.1"/>
    </source>
</evidence>
<accession>A0A7S2XYN2</accession>
<keyword evidence="11" id="KW-0443">Lipid metabolism</keyword>
<evidence type="ECO:0000256" key="12">
    <source>
        <dbReference type="ARBA" id="ARBA00023136"/>
    </source>
</evidence>
<keyword evidence="9" id="KW-0256">Endoplasmic reticulum</keyword>
<comment type="subcellular location">
    <subcellularLocation>
        <location evidence="1">Endoplasmic reticulum membrane</location>
        <topology evidence="1">Multi-pass membrane protein</topology>
    </subcellularLocation>
</comment>
<evidence type="ECO:0000256" key="4">
    <source>
        <dbReference type="ARBA" id="ARBA00022516"/>
    </source>
</evidence>
<comment type="pathway">
    <text evidence="2">Phospholipid metabolism; phosphatidylcholine biosynthesis.</text>
</comment>
<keyword evidence="14" id="KW-1208">Phospholipid metabolism</keyword>
<dbReference type="GO" id="GO:0000773">
    <property type="term" value="F:phosphatidyl-N-methylethanolamine N-methyltransferase activity"/>
    <property type="evidence" value="ECO:0007669"/>
    <property type="project" value="UniProtKB-EC"/>
</dbReference>
<comment type="pathway">
    <text evidence="3">Lipid metabolism.</text>
</comment>